<name>A0A7J6N9E2_PEROL</name>
<feature type="region of interest" description="Disordered" evidence="1">
    <location>
        <begin position="1"/>
        <end position="142"/>
    </location>
</feature>
<comment type="caution">
    <text evidence="2">The sequence shown here is derived from an EMBL/GenBank/DDBJ whole genome shotgun (WGS) entry which is preliminary data.</text>
</comment>
<reference evidence="2 3" key="1">
    <citation type="submission" date="2020-04" db="EMBL/GenBank/DDBJ databases">
        <title>Perkinsus olseni comparative genomics.</title>
        <authorList>
            <person name="Bogema D.R."/>
        </authorList>
    </citation>
    <scope>NUCLEOTIDE SEQUENCE [LARGE SCALE GENOMIC DNA]</scope>
    <source>
        <strain evidence="2">00978-12</strain>
    </source>
</reference>
<dbReference type="Proteomes" id="UP000541610">
    <property type="component" value="Unassembled WGS sequence"/>
</dbReference>
<proteinExistence type="predicted"/>
<feature type="compositionally biased region" description="Basic and acidic residues" evidence="1">
    <location>
        <begin position="129"/>
        <end position="142"/>
    </location>
</feature>
<organism evidence="2 3">
    <name type="scientific">Perkinsus olseni</name>
    <name type="common">Perkinsus atlanticus</name>
    <dbReference type="NCBI Taxonomy" id="32597"/>
    <lineage>
        <taxon>Eukaryota</taxon>
        <taxon>Sar</taxon>
        <taxon>Alveolata</taxon>
        <taxon>Perkinsozoa</taxon>
        <taxon>Perkinsea</taxon>
        <taxon>Perkinsida</taxon>
        <taxon>Perkinsidae</taxon>
        <taxon>Perkinsus</taxon>
    </lineage>
</organism>
<feature type="compositionally biased region" description="Low complexity" evidence="1">
    <location>
        <begin position="30"/>
        <end position="43"/>
    </location>
</feature>
<accession>A0A7J6N9E2</accession>
<feature type="compositionally biased region" description="Polar residues" evidence="1">
    <location>
        <begin position="1"/>
        <end position="10"/>
    </location>
</feature>
<evidence type="ECO:0000256" key="1">
    <source>
        <dbReference type="SAM" id="MobiDB-lite"/>
    </source>
</evidence>
<evidence type="ECO:0000313" key="2">
    <source>
        <dbReference type="EMBL" id="KAF4680100.1"/>
    </source>
</evidence>
<evidence type="ECO:0000313" key="3">
    <source>
        <dbReference type="Proteomes" id="UP000541610"/>
    </source>
</evidence>
<dbReference type="AlphaFoldDB" id="A0A7J6N9E2"/>
<protein>
    <submittedName>
        <fullName evidence="2">Uncharacterized protein</fullName>
    </submittedName>
</protein>
<sequence>MTVQNTTDGSLKNIGEGSAPPSLLMNATLSDTSSSDSESSVSTPRAEGPGGRPNFGPVPKVDDLLSRVNCDPEVVRDASGGEVRLREESSQPTEQAVEIDVTAGLRRSRRRQYGRGGNEEEERSRGRRQGGEGKLIEEMHDE</sequence>
<gene>
    <name evidence="2" type="ORF">FOZ60_014056</name>
</gene>
<dbReference type="EMBL" id="JABANP010000649">
    <property type="protein sequence ID" value="KAF4680100.1"/>
    <property type="molecule type" value="Genomic_DNA"/>
</dbReference>